<dbReference type="Proteomes" id="UP000231919">
    <property type="component" value="Unassembled WGS sequence"/>
</dbReference>
<feature type="domain" description="AB hydrolase-1" evidence="2">
    <location>
        <begin position="49"/>
        <end position="281"/>
    </location>
</feature>
<gene>
    <name evidence="3" type="ORF">CH378_06110</name>
</gene>
<keyword evidence="1 3" id="KW-0378">Hydrolase</keyword>
<name>A0ABX4NEV7_9LEPT</name>
<evidence type="ECO:0000313" key="3">
    <source>
        <dbReference type="EMBL" id="PJZ30687.1"/>
    </source>
</evidence>
<evidence type="ECO:0000259" key="2">
    <source>
        <dbReference type="Pfam" id="PF00561"/>
    </source>
</evidence>
<dbReference type="PANTHER" id="PTHR43798:SF31">
    <property type="entry name" value="AB HYDROLASE SUPERFAMILY PROTEIN YCLE"/>
    <property type="match status" value="1"/>
</dbReference>
<dbReference type="InterPro" id="IPR000073">
    <property type="entry name" value="AB_hydrolase_1"/>
</dbReference>
<reference evidence="3 4" key="1">
    <citation type="submission" date="2017-07" db="EMBL/GenBank/DDBJ databases">
        <title>Leptospira spp. isolated from tropical soils.</title>
        <authorList>
            <person name="Thibeaux R."/>
            <person name="Iraola G."/>
            <person name="Ferres I."/>
            <person name="Bierque E."/>
            <person name="Girault D."/>
            <person name="Soupe-Gilbert M.-E."/>
            <person name="Picardeau M."/>
            <person name="Goarant C."/>
        </authorList>
    </citation>
    <scope>NUCLEOTIDE SEQUENCE [LARGE SCALE GENOMIC DNA]</scope>
    <source>
        <strain evidence="3 4">JW2-C-B1</strain>
    </source>
</reference>
<dbReference type="GO" id="GO:0016787">
    <property type="term" value="F:hydrolase activity"/>
    <property type="evidence" value="ECO:0007669"/>
    <property type="project" value="UniProtKB-KW"/>
</dbReference>
<dbReference type="Pfam" id="PF00561">
    <property type="entry name" value="Abhydrolase_1"/>
    <property type="match status" value="1"/>
</dbReference>
<organism evidence="3 4">
    <name type="scientific">Leptospira kmetyi</name>
    <dbReference type="NCBI Taxonomy" id="408139"/>
    <lineage>
        <taxon>Bacteria</taxon>
        <taxon>Pseudomonadati</taxon>
        <taxon>Spirochaetota</taxon>
        <taxon>Spirochaetia</taxon>
        <taxon>Leptospirales</taxon>
        <taxon>Leptospiraceae</taxon>
        <taxon>Leptospira</taxon>
    </lineage>
</organism>
<evidence type="ECO:0000256" key="1">
    <source>
        <dbReference type="ARBA" id="ARBA00022801"/>
    </source>
</evidence>
<dbReference type="InterPro" id="IPR050266">
    <property type="entry name" value="AB_hydrolase_sf"/>
</dbReference>
<dbReference type="PANTHER" id="PTHR43798">
    <property type="entry name" value="MONOACYLGLYCEROL LIPASE"/>
    <property type="match status" value="1"/>
</dbReference>
<accession>A0ABX4NEV7</accession>
<sequence length="298" mass="34683">MVNPNEETIKVSKNRIEGFIKSEEWNLQYIAEGQGPDLFVIGSAPYYDRSFSKNLRDSCRMIFADHRGYANGSSSTDKKDFSLDIVLEDMECVRKKLGLNRVVLLGHSGHGYMALEYAKKYPQNVSHLILMCMTPDLSKKSHELIESYFQENASADRKEYFGERMSRLGEAISKDPENAFKLFNVYAGARSWYDFKYDSSWLWRDVPVNTAFFDHVWGEIFRDIDIKPGLDKIEAPVYLALGRHDYLMPPAYLWEPVLPLFKDINLRYFEKSGHTPQLEEPETFDRELLSWLKEKKAL</sequence>
<proteinExistence type="predicted"/>
<keyword evidence="4" id="KW-1185">Reference proteome</keyword>
<dbReference type="EMBL" id="NPDP01000008">
    <property type="protein sequence ID" value="PJZ30687.1"/>
    <property type="molecule type" value="Genomic_DNA"/>
</dbReference>
<dbReference type="Gene3D" id="3.40.50.1820">
    <property type="entry name" value="alpha/beta hydrolase"/>
    <property type="match status" value="1"/>
</dbReference>
<comment type="caution">
    <text evidence="3">The sequence shown here is derived from an EMBL/GenBank/DDBJ whole genome shotgun (WGS) entry which is preliminary data.</text>
</comment>
<dbReference type="InterPro" id="IPR029058">
    <property type="entry name" value="AB_hydrolase_fold"/>
</dbReference>
<protein>
    <submittedName>
        <fullName evidence="3">Alpha/beta hydrolase</fullName>
    </submittedName>
</protein>
<dbReference type="SUPFAM" id="SSF53474">
    <property type="entry name" value="alpha/beta-Hydrolases"/>
    <property type="match status" value="1"/>
</dbReference>
<evidence type="ECO:0000313" key="4">
    <source>
        <dbReference type="Proteomes" id="UP000231919"/>
    </source>
</evidence>
<dbReference type="RefSeq" id="WP_100755086.1">
    <property type="nucleotide sequence ID" value="NZ_NPDP01000008.1"/>
</dbReference>